<organism evidence="1 2">
    <name type="scientific">Streptomyces sodiiphilus</name>
    <dbReference type="NCBI Taxonomy" id="226217"/>
    <lineage>
        <taxon>Bacteria</taxon>
        <taxon>Bacillati</taxon>
        <taxon>Actinomycetota</taxon>
        <taxon>Actinomycetes</taxon>
        <taxon>Kitasatosporales</taxon>
        <taxon>Streptomycetaceae</taxon>
        <taxon>Streptomyces</taxon>
    </lineage>
</organism>
<evidence type="ECO:0008006" key="3">
    <source>
        <dbReference type="Google" id="ProtNLM"/>
    </source>
</evidence>
<sequence>MPDDLPTAPENHRLHRWGAKPDPALLEAKARGVQTPVAGTEWWEESLGLPRPHRLLVASRKA</sequence>
<dbReference type="Proteomes" id="UP001501303">
    <property type="component" value="Unassembled WGS sequence"/>
</dbReference>
<dbReference type="EMBL" id="BAAAMJ010000002">
    <property type="protein sequence ID" value="GAA1895388.1"/>
    <property type="molecule type" value="Genomic_DNA"/>
</dbReference>
<accession>A0ABN2NQM0</accession>
<proteinExistence type="predicted"/>
<protein>
    <recommendedName>
        <fullName evidence="3">SAM-dependent methyltransferase</fullName>
    </recommendedName>
</protein>
<comment type="caution">
    <text evidence="1">The sequence shown here is derived from an EMBL/GenBank/DDBJ whole genome shotgun (WGS) entry which is preliminary data.</text>
</comment>
<name>A0ABN2NQM0_9ACTN</name>
<evidence type="ECO:0000313" key="2">
    <source>
        <dbReference type="Proteomes" id="UP001501303"/>
    </source>
</evidence>
<reference evidence="1 2" key="1">
    <citation type="journal article" date="2019" name="Int. J. Syst. Evol. Microbiol.">
        <title>The Global Catalogue of Microorganisms (GCM) 10K type strain sequencing project: providing services to taxonomists for standard genome sequencing and annotation.</title>
        <authorList>
            <consortium name="The Broad Institute Genomics Platform"/>
            <consortium name="The Broad Institute Genome Sequencing Center for Infectious Disease"/>
            <person name="Wu L."/>
            <person name="Ma J."/>
        </authorList>
    </citation>
    <scope>NUCLEOTIDE SEQUENCE [LARGE SCALE GENOMIC DNA]</scope>
    <source>
        <strain evidence="1 2">JCM 13581</strain>
    </source>
</reference>
<gene>
    <name evidence="1" type="ORF">GCM10009716_01620</name>
</gene>
<keyword evidence="2" id="KW-1185">Reference proteome</keyword>
<evidence type="ECO:0000313" key="1">
    <source>
        <dbReference type="EMBL" id="GAA1895388.1"/>
    </source>
</evidence>